<comment type="caution">
    <text evidence="2">The sequence shown here is derived from an EMBL/GenBank/DDBJ whole genome shotgun (WGS) entry which is preliminary data.</text>
</comment>
<name>A0AAN9G3X5_9CAEN</name>
<feature type="signal peptide" evidence="1">
    <location>
        <begin position="1"/>
        <end position="21"/>
    </location>
</feature>
<keyword evidence="1" id="KW-0732">Signal</keyword>
<reference evidence="2 3" key="1">
    <citation type="submission" date="2024-02" db="EMBL/GenBank/DDBJ databases">
        <title>Chromosome-scale genome assembly of the rough periwinkle Littorina saxatilis.</title>
        <authorList>
            <person name="De Jode A."/>
            <person name="Faria R."/>
            <person name="Formenti G."/>
            <person name="Sims Y."/>
            <person name="Smith T.P."/>
            <person name="Tracey A."/>
            <person name="Wood J.M.D."/>
            <person name="Zagrodzka Z.B."/>
            <person name="Johannesson K."/>
            <person name="Butlin R.K."/>
            <person name="Leder E.H."/>
        </authorList>
    </citation>
    <scope>NUCLEOTIDE SEQUENCE [LARGE SCALE GENOMIC DNA]</scope>
    <source>
        <strain evidence="2">Snail1</strain>
        <tissue evidence="2">Muscle</tissue>
    </source>
</reference>
<dbReference type="EMBL" id="JBAMIC010000019">
    <property type="protein sequence ID" value="KAK7093904.1"/>
    <property type="molecule type" value="Genomic_DNA"/>
</dbReference>
<protein>
    <submittedName>
        <fullName evidence="2">Uncharacterized protein</fullName>
    </submittedName>
</protein>
<dbReference type="Proteomes" id="UP001374579">
    <property type="component" value="Unassembled WGS sequence"/>
</dbReference>
<dbReference type="AlphaFoldDB" id="A0AAN9G3X5"/>
<evidence type="ECO:0000256" key="1">
    <source>
        <dbReference type="SAM" id="SignalP"/>
    </source>
</evidence>
<accession>A0AAN9G3X5</accession>
<organism evidence="2 3">
    <name type="scientific">Littorina saxatilis</name>
    <dbReference type="NCBI Taxonomy" id="31220"/>
    <lineage>
        <taxon>Eukaryota</taxon>
        <taxon>Metazoa</taxon>
        <taxon>Spiralia</taxon>
        <taxon>Lophotrochozoa</taxon>
        <taxon>Mollusca</taxon>
        <taxon>Gastropoda</taxon>
        <taxon>Caenogastropoda</taxon>
        <taxon>Littorinimorpha</taxon>
        <taxon>Littorinoidea</taxon>
        <taxon>Littorinidae</taxon>
        <taxon>Littorina</taxon>
    </lineage>
</organism>
<feature type="chain" id="PRO_5042883219" evidence="1">
    <location>
        <begin position="22"/>
        <end position="129"/>
    </location>
</feature>
<sequence length="129" mass="14240">MAAYQTIFLGIIALCSHAAMGQIAVDHAGNIEDTVDGYRIQYHDQSNLLLLIHSLDCFVATLPRGTQLANKLEDMSTRMPTQRAIVGLVKEGHFTPTSLGDVMEQNHDALLRALCFRSEIYTVDLASLH</sequence>
<keyword evidence="3" id="KW-1185">Reference proteome</keyword>
<proteinExistence type="predicted"/>
<evidence type="ECO:0000313" key="3">
    <source>
        <dbReference type="Proteomes" id="UP001374579"/>
    </source>
</evidence>
<gene>
    <name evidence="2" type="ORF">V1264_007587</name>
</gene>
<evidence type="ECO:0000313" key="2">
    <source>
        <dbReference type="EMBL" id="KAK7093904.1"/>
    </source>
</evidence>